<dbReference type="InterPro" id="IPR016142">
    <property type="entry name" value="Citrate_synth-like_lrg_a-sub"/>
</dbReference>
<dbReference type="SUPFAM" id="SSF48256">
    <property type="entry name" value="Citrate synthase"/>
    <property type="match status" value="1"/>
</dbReference>
<evidence type="ECO:0000313" key="2">
    <source>
        <dbReference type="Proteomes" id="UP000186817"/>
    </source>
</evidence>
<evidence type="ECO:0000313" key="1">
    <source>
        <dbReference type="EMBL" id="OLQ06396.1"/>
    </source>
</evidence>
<dbReference type="InterPro" id="IPR002020">
    <property type="entry name" value="Citrate_synthase"/>
</dbReference>
<organism evidence="1 2">
    <name type="scientific">Symbiodinium microadriaticum</name>
    <name type="common">Dinoflagellate</name>
    <name type="synonym">Zooxanthella microadriatica</name>
    <dbReference type="NCBI Taxonomy" id="2951"/>
    <lineage>
        <taxon>Eukaryota</taxon>
        <taxon>Sar</taxon>
        <taxon>Alveolata</taxon>
        <taxon>Dinophyceae</taxon>
        <taxon>Suessiales</taxon>
        <taxon>Symbiodiniaceae</taxon>
        <taxon>Symbiodinium</taxon>
    </lineage>
</organism>
<comment type="caution">
    <text evidence="1">The sequence shown here is derived from an EMBL/GenBank/DDBJ whole genome shotgun (WGS) entry which is preliminary data.</text>
</comment>
<dbReference type="Proteomes" id="UP000186817">
    <property type="component" value="Unassembled WGS sequence"/>
</dbReference>
<dbReference type="InterPro" id="IPR036969">
    <property type="entry name" value="Citrate_synthase_sf"/>
</dbReference>
<accession>A0A1Q9EG28</accession>
<dbReference type="GO" id="GO:0006099">
    <property type="term" value="P:tricarboxylic acid cycle"/>
    <property type="evidence" value="ECO:0007669"/>
    <property type="project" value="TreeGrafter"/>
</dbReference>
<name>A0A1Q9EG28_SYMMI</name>
<dbReference type="Gene3D" id="1.10.580.10">
    <property type="entry name" value="Citrate Synthase, domain 1"/>
    <property type="match status" value="1"/>
</dbReference>
<gene>
    <name evidence="1" type="primary">cs</name>
    <name evidence="1" type="ORF">AK812_SmicGene10335</name>
</gene>
<dbReference type="OrthoDB" id="8017587at2759"/>
<dbReference type="EMBL" id="LSRX01000161">
    <property type="protein sequence ID" value="OLQ06396.1"/>
    <property type="molecule type" value="Genomic_DNA"/>
</dbReference>
<dbReference type="PANTHER" id="PTHR11739:SF8">
    <property type="entry name" value="CITRATE SYNTHASE, MITOCHONDRIAL"/>
    <property type="match status" value="1"/>
</dbReference>
<keyword evidence="2" id="KW-1185">Reference proteome</keyword>
<protein>
    <submittedName>
        <fullName evidence="1">Citrate synthase, mitochondrial</fullName>
    </submittedName>
</protein>
<dbReference type="Pfam" id="PF00285">
    <property type="entry name" value="Citrate_synt"/>
    <property type="match status" value="1"/>
</dbReference>
<dbReference type="AlphaFoldDB" id="A0A1Q9EG28"/>
<reference evidence="1 2" key="1">
    <citation type="submission" date="2016-02" db="EMBL/GenBank/DDBJ databases">
        <title>Genome analysis of coral dinoflagellate symbionts highlights evolutionary adaptations to a symbiotic lifestyle.</title>
        <authorList>
            <person name="Aranda M."/>
            <person name="Li Y."/>
            <person name="Liew Y.J."/>
            <person name="Baumgarten S."/>
            <person name="Simakov O."/>
            <person name="Wilson M."/>
            <person name="Piel J."/>
            <person name="Ashoor H."/>
            <person name="Bougouffa S."/>
            <person name="Bajic V.B."/>
            <person name="Ryu T."/>
            <person name="Ravasi T."/>
            <person name="Bayer T."/>
            <person name="Micklem G."/>
            <person name="Kim H."/>
            <person name="Bhak J."/>
            <person name="Lajeunesse T.C."/>
            <person name="Voolstra C.R."/>
        </authorList>
    </citation>
    <scope>NUCLEOTIDE SEQUENCE [LARGE SCALE GENOMIC DNA]</scope>
    <source>
        <strain evidence="1 2">CCMP2467</strain>
    </source>
</reference>
<proteinExistence type="predicted"/>
<dbReference type="PANTHER" id="PTHR11739">
    <property type="entry name" value="CITRATE SYNTHASE"/>
    <property type="match status" value="1"/>
</dbReference>
<sequence length="372" mass="40874">MLGPILTTYAANVIPGELLEALQLLILTLDFQALKLKPFDVTPTLLNPLRPETPFPTYLRGEAKIAKLAKEKTALKADLLKNHGDRKIQDLTVETDSVGLTEDRSSPVWTDSVGLTEDRSSPVWSLLIGAASHIAPVGKSTKRANAAFNFDITQGACDSLETSDLDANTGISYRHLSLYEVNKMIEAGEPAALFTDTETETETDTNKGLTEELHKRATIPPNVMATIDALPIETHPMTQLSVGMLALQKDHGLRKGQGCAWNFELPTIDWTTEAHELWCEDSKFAQKYNDGMKKDEYWQYALEDALDLIAKIPIVAAKIYRRTFKEEAGLYQGVLVYREAMARCTELFGDGVVTSGAGSCDRPGNAADTPTN</sequence>
<dbReference type="GO" id="GO:0005975">
    <property type="term" value="P:carbohydrate metabolic process"/>
    <property type="evidence" value="ECO:0007669"/>
    <property type="project" value="TreeGrafter"/>
</dbReference>
<dbReference type="GO" id="GO:0046912">
    <property type="term" value="F:acyltransferase activity, acyl groups converted into alkyl on transfer"/>
    <property type="evidence" value="ECO:0007669"/>
    <property type="project" value="InterPro"/>
</dbReference>
<dbReference type="GO" id="GO:0005759">
    <property type="term" value="C:mitochondrial matrix"/>
    <property type="evidence" value="ECO:0007669"/>
    <property type="project" value="TreeGrafter"/>
</dbReference>